<sequence>MAKACKLTLWHYIKPQTTCHKRATTELPCPQLSHFSSGVLLTLIMAKAQLIARFAIEVAPSQLSTILRRRRALPRVLDTIAEDEKEAAAVELSSYALLRTKAPPQNLSCTAMEVGKSSVHGERCPVAHEPLAVPHAEELAVLA</sequence>
<keyword evidence="2" id="KW-1185">Reference proteome</keyword>
<evidence type="ECO:0000313" key="1">
    <source>
        <dbReference type="EMBL" id="OEL16782.1"/>
    </source>
</evidence>
<reference evidence="1 2" key="1">
    <citation type="submission" date="2016-09" db="EMBL/GenBank/DDBJ databases">
        <title>The draft genome of Dichanthelium oligosanthes: A C3 panicoid grass species.</title>
        <authorList>
            <person name="Studer A.J."/>
            <person name="Schnable J.C."/>
            <person name="Brutnell T.P."/>
        </authorList>
    </citation>
    <scope>NUCLEOTIDE SEQUENCE [LARGE SCALE GENOMIC DNA]</scope>
    <source>
        <strain evidence="2">cv. Kellogg 1175</strain>
        <tissue evidence="1">Leaf</tissue>
    </source>
</reference>
<comment type="caution">
    <text evidence="1">The sequence shown here is derived from an EMBL/GenBank/DDBJ whole genome shotgun (WGS) entry which is preliminary data.</text>
</comment>
<dbReference type="Proteomes" id="UP000095767">
    <property type="component" value="Unassembled WGS sequence"/>
</dbReference>
<dbReference type="OrthoDB" id="694519at2759"/>
<dbReference type="AlphaFoldDB" id="A0A1E5UV30"/>
<evidence type="ECO:0000313" key="2">
    <source>
        <dbReference type="Proteomes" id="UP000095767"/>
    </source>
</evidence>
<dbReference type="PANTHER" id="PTHR35101">
    <property type="entry name" value="OS02G0162600 PROTEIN"/>
    <property type="match status" value="1"/>
</dbReference>
<dbReference type="PANTHER" id="PTHR35101:SF12">
    <property type="entry name" value="OS02G0162600 PROTEIN"/>
    <property type="match status" value="1"/>
</dbReference>
<organism evidence="1 2">
    <name type="scientific">Dichanthelium oligosanthes</name>
    <dbReference type="NCBI Taxonomy" id="888268"/>
    <lineage>
        <taxon>Eukaryota</taxon>
        <taxon>Viridiplantae</taxon>
        <taxon>Streptophyta</taxon>
        <taxon>Embryophyta</taxon>
        <taxon>Tracheophyta</taxon>
        <taxon>Spermatophyta</taxon>
        <taxon>Magnoliopsida</taxon>
        <taxon>Liliopsida</taxon>
        <taxon>Poales</taxon>
        <taxon>Poaceae</taxon>
        <taxon>PACMAD clade</taxon>
        <taxon>Panicoideae</taxon>
        <taxon>Panicodae</taxon>
        <taxon>Paniceae</taxon>
        <taxon>Dichantheliinae</taxon>
        <taxon>Dichanthelium</taxon>
    </lineage>
</organism>
<protein>
    <submittedName>
        <fullName evidence="1">Uncharacterized protein</fullName>
    </submittedName>
</protein>
<name>A0A1E5UV30_9POAL</name>
<proteinExistence type="predicted"/>
<dbReference type="EMBL" id="LWDX02061956">
    <property type="protein sequence ID" value="OEL16782.1"/>
    <property type="molecule type" value="Genomic_DNA"/>
</dbReference>
<gene>
    <name evidence="1" type="ORF">BAE44_0022200</name>
</gene>
<accession>A0A1E5UV30</accession>